<organism evidence="4 5">
    <name type="scientific">Marinibacterium profundimaris</name>
    <dbReference type="NCBI Taxonomy" id="1679460"/>
    <lineage>
        <taxon>Bacteria</taxon>
        <taxon>Pseudomonadati</taxon>
        <taxon>Pseudomonadota</taxon>
        <taxon>Alphaproteobacteria</taxon>
        <taxon>Rhodobacterales</taxon>
        <taxon>Paracoccaceae</taxon>
        <taxon>Marinibacterium</taxon>
    </lineage>
</organism>
<dbReference type="OrthoDB" id="8445115at2"/>
<sequence length="1314" mass="143446">MATILLSAAGAAIGGSLGGTVAGLSTTILGRAVGATVGRVIDQSLLGAGAEPVETGKVDRFRLTNATVGQPITQVYGRMRVGGQVIWASDFSESASTTGGGKGMPKGPKTTQYSYSVSLAVAICEGEIERVARIWADGEEIAREDLNLRVYSGTKDQLPDPVMEAIEGAGQVPAYRGTAYVVMEDLELEAFGNRVPQFSFEVIRGEQPGAELYADDPEHEARAVAMIPGAGEYALATSQVYLKTEFGARRIANLNAVSHVTDMAYATEALVDELPACGMVSMVVCWFGDDLRCGTCDLQPKVEQQEMDGEGMPWLVSGLGRFEALLLPRIDDRPVYGGTPSDQSVVEGIRHLHDQGQKVMFYPFILMDQMEGNTLPDPWTGGASQPPLPWRGRITLSAAPGQAGSPDGTLAAEAEVAAFFGDAQVSDFVIGDGEVTYTGPDEWSFRRFILHYACLCAAAGGVEAFCIGSELRSLTQIRGASGFVVVDRLRTLAAEVRAILGPDTKISYAADWSEYFGYQPEDGSGDRYFHLDPLWSDPEIDFIGIDNYMPLSDWRDGEDHLDAEYGYIYNPDYLRGNVEGGEGYDWFYQSDADRKAQARTPISDGAHGEPWVWRYKDVRNWWLNPHHERIGGVRQAQPTGWVPQSKPIWFTELGCAAINKATNQPNKFLDPKSSESSLPYFSNGLRDELIQMQYLRVMLSYWQDPARNPVSSEYGAPMLDLDRCFVWSWDTRPFPVYPNNGDLWSDGWNYRRGHWISGRIGGRSLASVVAEICRKAGLTAYDVSELWGYVRGYAVEDVGDARAALQPLMLRYGFDAIERDGVLKFKLRDGRGAVPVTDDMLAESQDIPGRLEQTREAEVELAGRVRLRFVESEADYDVVAEEAVLPDDATHAVTSNDLPMSMTRAEGRAVAERWLAEARVARDTLRLALPPSALALGAGDVLRLPVEAGETEALYRVDRVELTDRQLIEAVRIDPGVYERSEGPEALPRIRKVQPPMPVEPTFLDLPLMRGDEVAHAPYLAVTANPWPGAVALYASDTDEAYSLTQVIESRATVGITESQLDAAPMGIWDNGPALQVRLYGGALESKTEAALLNGANLMAIGPQAGSGTEEGGQWELFQFRAAQLVGPDTYLLTGRLRGQLGTDGVMPQAWPAGSRVVLMDGVPAQIDLAAAARRYARHYRIGPAQRGYDDPSYRHLVAAFQGVGLRPYAPCHLTAVPSGGGLELGWIRRTRIDGDSWELEDVPLGEDSEKYRIRIRAGQAVLREASTESPDWSYGAAELAEDLAAGADTWEVAQLSERFGPGPFARASLGELT</sequence>
<dbReference type="SUPFAM" id="SSF51445">
    <property type="entry name" value="(Trans)glycosidases"/>
    <property type="match status" value="1"/>
</dbReference>
<dbReference type="InterPro" id="IPR032876">
    <property type="entry name" value="J_dom"/>
</dbReference>
<proteinExistence type="predicted"/>
<evidence type="ECO:0000259" key="2">
    <source>
        <dbReference type="Pfam" id="PF13550"/>
    </source>
</evidence>
<dbReference type="InterPro" id="IPR056490">
    <property type="entry name" value="Rcc01698_C"/>
</dbReference>
<dbReference type="Pfam" id="PF13547">
    <property type="entry name" value="GTA_TIM"/>
    <property type="match status" value="1"/>
</dbReference>
<dbReference type="Pfam" id="PF23666">
    <property type="entry name" value="Rcc01698_C"/>
    <property type="match status" value="1"/>
</dbReference>
<feature type="domain" description="Tip attachment protein J" evidence="2">
    <location>
        <begin position="799"/>
        <end position="961"/>
    </location>
</feature>
<evidence type="ECO:0000313" key="4">
    <source>
        <dbReference type="EMBL" id="OWU77508.1"/>
    </source>
</evidence>
<comment type="caution">
    <text evidence="4">The sequence shown here is derived from an EMBL/GenBank/DDBJ whole genome shotgun (WGS) entry which is preliminary data.</text>
</comment>
<dbReference type="EMBL" id="AQQR01000001">
    <property type="protein sequence ID" value="OWU77508.1"/>
    <property type="molecule type" value="Genomic_DNA"/>
</dbReference>
<feature type="domain" description="Rcc01698-like C-terminal" evidence="3">
    <location>
        <begin position="1052"/>
        <end position="1158"/>
    </location>
</feature>
<dbReference type="RefSeq" id="WP_088648129.1">
    <property type="nucleotide sequence ID" value="NZ_AQQR01000001.1"/>
</dbReference>
<dbReference type="InterPro" id="IPR025195">
    <property type="entry name" value="GTA_TIM_dom"/>
</dbReference>
<evidence type="ECO:0000259" key="3">
    <source>
        <dbReference type="Pfam" id="PF23666"/>
    </source>
</evidence>
<gene>
    <name evidence="4" type="ORF">ATO3_02080</name>
</gene>
<protein>
    <submittedName>
        <fullName evidence="4">Phage host specificity protein</fullName>
    </submittedName>
</protein>
<dbReference type="CDD" id="cd19607">
    <property type="entry name" value="GTA_TIM-barrel-like"/>
    <property type="match status" value="1"/>
</dbReference>
<reference evidence="4 5" key="1">
    <citation type="submission" date="2013-04" db="EMBL/GenBank/DDBJ databases">
        <title>Oceanicola sp. 22II1-22F33 Genome Sequencing.</title>
        <authorList>
            <person name="Lai Q."/>
            <person name="Li G."/>
            <person name="Shao Z."/>
        </authorList>
    </citation>
    <scope>NUCLEOTIDE SEQUENCE [LARGE SCALE GENOMIC DNA]</scope>
    <source>
        <strain evidence="4 5">22II1-22F33</strain>
    </source>
</reference>
<dbReference type="Proteomes" id="UP000215377">
    <property type="component" value="Unassembled WGS sequence"/>
</dbReference>
<name>A0A225NW73_9RHOB</name>
<dbReference type="InterPro" id="IPR017853">
    <property type="entry name" value="GH"/>
</dbReference>
<accession>A0A225NW73</accession>
<dbReference type="Pfam" id="PF13550">
    <property type="entry name" value="Phage-tail_3"/>
    <property type="match status" value="1"/>
</dbReference>
<evidence type="ECO:0000259" key="1">
    <source>
        <dbReference type="Pfam" id="PF13547"/>
    </source>
</evidence>
<evidence type="ECO:0000313" key="5">
    <source>
        <dbReference type="Proteomes" id="UP000215377"/>
    </source>
</evidence>
<feature type="domain" description="GTA TIM-barrel-like" evidence="1">
    <location>
        <begin position="443"/>
        <end position="738"/>
    </location>
</feature>
<dbReference type="Gene3D" id="3.20.20.80">
    <property type="entry name" value="Glycosidases"/>
    <property type="match status" value="1"/>
</dbReference>
<keyword evidence="5" id="KW-1185">Reference proteome</keyword>